<dbReference type="InterPro" id="IPR005553">
    <property type="entry name" value="CLAG"/>
</dbReference>
<keyword evidence="2" id="KW-1185">Reference proteome</keyword>
<evidence type="ECO:0000313" key="2">
    <source>
        <dbReference type="Proteomes" id="UP000030640"/>
    </source>
</evidence>
<reference evidence="1 2" key="1">
    <citation type="submission" date="2013-02" db="EMBL/GenBank/DDBJ databases">
        <title>The Genome Sequence of Plasmodium inui San Antonio 1.</title>
        <authorList>
            <consortium name="The Broad Institute Genome Sequencing Platform"/>
            <consortium name="The Broad Institute Genome Sequencing Center for Infectious Disease"/>
            <person name="Neafsey D."/>
            <person name="Cheeseman I."/>
            <person name="Volkman S."/>
            <person name="Adams J."/>
            <person name="Walker B."/>
            <person name="Young S.K."/>
            <person name="Zeng Q."/>
            <person name="Gargeya S."/>
            <person name="Fitzgerald M."/>
            <person name="Haas B."/>
            <person name="Abouelleil A."/>
            <person name="Alvarado L."/>
            <person name="Arachchi H.M."/>
            <person name="Berlin A.M."/>
            <person name="Chapman S.B."/>
            <person name="Dewar J."/>
            <person name="Goldberg J."/>
            <person name="Griggs A."/>
            <person name="Gujja S."/>
            <person name="Hansen M."/>
            <person name="Howarth C."/>
            <person name="Imamovic A."/>
            <person name="Larimer J."/>
            <person name="McCowan C."/>
            <person name="Murphy C."/>
            <person name="Neiman D."/>
            <person name="Pearson M."/>
            <person name="Priest M."/>
            <person name="Roberts A."/>
            <person name="Saif S."/>
            <person name="Shea T."/>
            <person name="Sisk P."/>
            <person name="Sykes S."/>
            <person name="Wortman J."/>
            <person name="Nusbaum C."/>
            <person name="Birren B."/>
        </authorList>
    </citation>
    <scope>NUCLEOTIDE SEQUENCE [LARGE SCALE GENOMIC DNA]</scope>
    <source>
        <strain evidence="1 2">San Antonio 1</strain>
    </source>
</reference>
<name>W7A654_9APIC</name>
<dbReference type="AlphaFoldDB" id="W7A654"/>
<dbReference type="VEuPathDB" id="PlasmoDB:C922_05060"/>
<accession>W7A654</accession>
<dbReference type="EMBL" id="KI965495">
    <property type="protein sequence ID" value="EUD64544.1"/>
    <property type="molecule type" value="Genomic_DNA"/>
</dbReference>
<organism evidence="1 2">
    <name type="scientific">Plasmodium inui San Antonio 1</name>
    <dbReference type="NCBI Taxonomy" id="1237626"/>
    <lineage>
        <taxon>Eukaryota</taxon>
        <taxon>Sar</taxon>
        <taxon>Alveolata</taxon>
        <taxon>Apicomplexa</taxon>
        <taxon>Aconoidasida</taxon>
        <taxon>Haemosporida</taxon>
        <taxon>Plasmodiidae</taxon>
        <taxon>Plasmodium</taxon>
        <taxon>Plasmodium (Plasmodium)</taxon>
    </lineage>
</organism>
<dbReference type="GeneID" id="20040334"/>
<dbReference type="Proteomes" id="UP000030640">
    <property type="component" value="Unassembled WGS sequence"/>
</dbReference>
<evidence type="ECO:0000313" key="1">
    <source>
        <dbReference type="EMBL" id="EUD64544.1"/>
    </source>
</evidence>
<proteinExistence type="predicted"/>
<dbReference type="RefSeq" id="XP_008818855.1">
    <property type="nucleotide sequence ID" value="XM_008820633.1"/>
</dbReference>
<protein>
    <submittedName>
        <fullName evidence="1">Uncharacterized protein</fullName>
    </submittedName>
</protein>
<gene>
    <name evidence="1" type="ORF">C922_05060</name>
</gene>
<dbReference type="GO" id="GO:0020035">
    <property type="term" value="P:adhesion of symbiont to microvasculature"/>
    <property type="evidence" value="ECO:0007669"/>
    <property type="project" value="InterPro"/>
</dbReference>
<sequence>MQQREFCNAAYAYYDIILHPIKNSFIPPYTKERTITQMEYRKRFIFENMILLCFEISSLLKLNNLYMIYEHRRIKTIKR</sequence>
<dbReference type="Pfam" id="PF03805">
    <property type="entry name" value="CLAG"/>
    <property type="match status" value="1"/>
</dbReference>